<dbReference type="AlphaFoldDB" id="A0A6N2V0S6"/>
<gene>
    <name evidence="6" type="primary">ecsA</name>
    <name evidence="6" type="ORF">BDLFYP24_00671</name>
    <name evidence="5" type="ORF">GBB04_11580</name>
</gene>
<keyword evidence="3 6" id="KW-0067">ATP-binding</keyword>
<proteinExistence type="predicted"/>
<evidence type="ECO:0000259" key="4">
    <source>
        <dbReference type="PROSITE" id="PS50893"/>
    </source>
</evidence>
<accession>A0A6N2V0S6</accession>
<protein>
    <submittedName>
        <fullName evidence="5">ABC transporter ATP-binding protein</fullName>
    </submittedName>
    <submittedName>
        <fullName evidence="6">ABC-type transporter ATP-binding protein EcsA</fullName>
    </submittedName>
</protein>
<dbReference type="GO" id="GO:0005524">
    <property type="term" value="F:ATP binding"/>
    <property type="evidence" value="ECO:0007669"/>
    <property type="project" value="UniProtKB-KW"/>
</dbReference>
<dbReference type="InterPro" id="IPR003439">
    <property type="entry name" value="ABC_transporter-like_ATP-bd"/>
</dbReference>
<sequence length="236" mass="26254">MLDIRDVSFGYGRRGEVLRSVSLHVPQARIVGMIGPNGSGKTTLINLVCDVLDLREGSITMLGRKHTSAEAKTGIMHVGGNDDVPAFLTGWEYVSTLARLYGVRADRSEVGRMFALFGMEGVQDRLIDSYSHGMRKKTQLCCAFLLHCPLTIVDETLNGIDIDAWYLCVEQFLRMRGRGLSMLICSHDFALLERTTDQIVLLRNGRMSAPLPTRSIIDGYGGIAEWYRARTLEAEP</sequence>
<dbReference type="InterPro" id="IPR027417">
    <property type="entry name" value="P-loop_NTPase"/>
</dbReference>
<keyword evidence="2" id="KW-0547">Nucleotide-binding</keyword>
<dbReference type="PROSITE" id="PS50893">
    <property type="entry name" value="ABC_TRANSPORTER_2"/>
    <property type="match status" value="1"/>
</dbReference>
<dbReference type="Gene3D" id="3.40.50.300">
    <property type="entry name" value="P-loop containing nucleotide triphosphate hydrolases"/>
    <property type="match status" value="1"/>
</dbReference>
<dbReference type="SUPFAM" id="SSF52540">
    <property type="entry name" value="P-loop containing nucleoside triphosphate hydrolases"/>
    <property type="match status" value="1"/>
</dbReference>
<dbReference type="InterPro" id="IPR051782">
    <property type="entry name" value="ABC_Transporter_VariousFunc"/>
</dbReference>
<dbReference type="GO" id="GO:0016887">
    <property type="term" value="F:ATP hydrolysis activity"/>
    <property type="evidence" value="ECO:0007669"/>
    <property type="project" value="InterPro"/>
</dbReference>
<dbReference type="PANTHER" id="PTHR42939">
    <property type="entry name" value="ABC TRANSPORTER ATP-BINDING PROTEIN ALBC-RELATED"/>
    <property type="match status" value="1"/>
</dbReference>
<dbReference type="RefSeq" id="WP_034520150.1">
    <property type="nucleotide sequence ID" value="NZ_CACRSP010000015.1"/>
</dbReference>
<dbReference type="Pfam" id="PF00005">
    <property type="entry name" value="ABC_tran"/>
    <property type="match status" value="1"/>
</dbReference>
<reference evidence="5 7" key="1">
    <citation type="journal article" date="2019" name="Nat. Med.">
        <title>A library of human gut bacterial isolates paired with longitudinal multiomics data enables mechanistic microbiome research.</title>
        <authorList>
            <person name="Poyet M."/>
            <person name="Groussin M."/>
            <person name="Gibbons S.M."/>
            <person name="Avila-Pacheco J."/>
            <person name="Jiang X."/>
            <person name="Kearney S.M."/>
            <person name="Perrotta A.R."/>
            <person name="Berdy B."/>
            <person name="Zhao S."/>
            <person name="Lieberman T.D."/>
            <person name="Swanson P.K."/>
            <person name="Smith M."/>
            <person name="Roesemann S."/>
            <person name="Alexander J.E."/>
            <person name="Rich S.A."/>
            <person name="Livny J."/>
            <person name="Vlamakis H."/>
            <person name="Clish C."/>
            <person name="Bullock K."/>
            <person name="Deik A."/>
            <person name="Scott J."/>
            <person name="Pierce K.A."/>
            <person name="Xavier R.J."/>
            <person name="Alm E.J."/>
        </authorList>
    </citation>
    <scope>NUCLEOTIDE SEQUENCE [LARGE SCALE GENOMIC DNA]</scope>
    <source>
        <strain evidence="5 7">BIOML-A2</strain>
    </source>
</reference>
<feature type="domain" description="ABC transporter" evidence="4">
    <location>
        <begin position="2"/>
        <end position="229"/>
    </location>
</feature>
<evidence type="ECO:0000313" key="7">
    <source>
        <dbReference type="Proteomes" id="UP000429211"/>
    </source>
</evidence>
<name>A0A6N2V0S6_9BIFI</name>
<keyword evidence="1" id="KW-0813">Transport</keyword>
<dbReference type="Proteomes" id="UP000429211">
    <property type="component" value="Unassembled WGS sequence"/>
</dbReference>
<evidence type="ECO:0000313" key="6">
    <source>
        <dbReference type="EMBL" id="VYT23167.1"/>
    </source>
</evidence>
<evidence type="ECO:0000256" key="2">
    <source>
        <dbReference type="ARBA" id="ARBA00022741"/>
    </source>
</evidence>
<dbReference type="EMBL" id="WDPD01000035">
    <property type="protein sequence ID" value="KAB7457746.1"/>
    <property type="molecule type" value="Genomic_DNA"/>
</dbReference>
<evidence type="ECO:0000256" key="3">
    <source>
        <dbReference type="ARBA" id="ARBA00022840"/>
    </source>
</evidence>
<dbReference type="PANTHER" id="PTHR42939:SF1">
    <property type="entry name" value="ABC TRANSPORTER ATP-BINDING PROTEIN ALBC-RELATED"/>
    <property type="match status" value="1"/>
</dbReference>
<evidence type="ECO:0000313" key="5">
    <source>
        <dbReference type="EMBL" id="KAB7457746.1"/>
    </source>
</evidence>
<evidence type="ECO:0000256" key="1">
    <source>
        <dbReference type="ARBA" id="ARBA00022448"/>
    </source>
</evidence>
<dbReference type="EMBL" id="CACRSP010000015">
    <property type="protein sequence ID" value="VYT23167.1"/>
    <property type="molecule type" value="Genomic_DNA"/>
</dbReference>
<organism evidence="6">
    <name type="scientific">Bifidobacterium dentium</name>
    <dbReference type="NCBI Taxonomy" id="1689"/>
    <lineage>
        <taxon>Bacteria</taxon>
        <taxon>Bacillati</taxon>
        <taxon>Actinomycetota</taxon>
        <taxon>Actinomycetes</taxon>
        <taxon>Bifidobacteriales</taxon>
        <taxon>Bifidobacteriaceae</taxon>
        <taxon>Bifidobacterium</taxon>
    </lineage>
</organism>
<reference evidence="6" key="2">
    <citation type="submission" date="2019-11" db="EMBL/GenBank/DDBJ databases">
        <authorList>
            <person name="Feng L."/>
        </authorList>
    </citation>
    <scope>NUCLEOTIDE SEQUENCE</scope>
    <source>
        <strain evidence="6">BdentiumLFYP24</strain>
    </source>
</reference>